<keyword evidence="1" id="KW-0812">Transmembrane</keyword>
<dbReference type="Pfam" id="PF21537">
    <property type="entry name" value="DUF1980_C"/>
    <property type="match status" value="1"/>
</dbReference>
<dbReference type="InterPro" id="IPR015402">
    <property type="entry name" value="DUF1980"/>
</dbReference>
<reference evidence="4 5" key="1">
    <citation type="submission" date="2023-04" db="EMBL/GenBank/DDBJ databases">
        <title>Ectobacillus antri isolated from activated sludge.</title>
        <authorList>
            <person name="Yan P."/>
            <person name="Liu X."/>
        </authorList>
    </citation>
    <scope>NUCLEOTIDE SEQUENCE [LARGE SCALE GENOMIC DNA]</scope>
    <source>
        <strain evidence="4 5">C18H</strain>
    </source>
</reference>
<accession>A0ABT6H1T2</accession>
<evidence type="ECO:0000313" key="5">
    <source>
        <dbReference type="Proteomes" id="UP001218246"/>
    </source>
</evidence>
<feature type="transmembrane region" description="Helical" evidence="1">
    <location>
        <begin position="40"/>
        <end position="60"/>
    </location>
</feature>
<name>A0ABT6H1T2_9BACI</name>
<dbReference type="RefSeq" id="WP_124564024.1">
    <property type="nucleotide sequence ID" value="NZ_JARRRY010000001.1"/>
</dbReference>
<dbReference type="Proteomes" id="UP001218246">
    <property type="component" value="Unassembled WGS sequence"/>
</dbReference>
<sequence length="270" mass="30220">MKDRMRFHMLIRGVIFLGFSMALFKLLLTGNIINFIAPKMFPFIWLMCGATLLLGCIQLFRGDGGTCLCERHTLPKTTVASLSLYMLFLSPIVLVFIFSTVALDEKVAAKRGVNLTGEQMIIQDMEEEPLLQTLTAPEGYYESLDKKLKQAAMIDVTDDKYISIMDVIGQDVEGFAGKRIRFTGFVHREDDLDKNTIIIARYGITCCAADSSVLGMLAVGETSQLSEGQWIQVEGVLSATTYIDTLLPIVKLQSVQTIEAPREQYVYQKF</sequence>
<evidence type="ECO:0000259" key="3">
    <source>
        <dbReference type="Pfam" id="PF21537"/>
    </source>
</evidence>
<dbReference type="PANTHER" id="PTHR40047">
    <property type="entry name" value="UPF0703 PROTEIN YCGQ"/>
    <property type="match status" value="1"/>
</dbReference>
<evidence type="ECO:0000256" key="1">
    <source>
        <dbReference type="SAM" id="Phobius"/>
    </source>
</evidence>
<keyword evidence="1" id="KW-1133">Transmembrane helix</keyword>
<dbReference type="Pfam" id="PF09323">
    <property type="entry name" value="DUF1980"/>
    <property type="match status" value="1"/>
</dbReference>
<feature type="domain" description="DUF1980" evidence="2">
    <location>
        <begin position="11"/>
        <end position="114"/>
    </location>
</feature>
<dbReference type="NCBIfam" id="TIGR03943">
    <property type="entry name" value="TIGR03943 family putative permease subunit"/>
    <property type="match status" value="1"/>
</dbReference>
<keyword evidence="1" id="KW-0472">Membrane</keyword>
<organism evidence="4 5">
    <name type="scientific">Ectobacillus antri</name>
    <dbReference type="NCBI Taxonomy" id="2486280"/>
    <lineage>
        <taxon>Bacteria</taxon>
        <taxon>Bacillati</taxon>
        <taxon>Bacillota</taxon>
        <taxon>Bacilli</taxon>
        <taxon>Bacillales</taxon>
        <taxon>Bacillaceae</taxon>
        <taxon>Ectobacillus</taxon>
    </lineage>
</organism>
<evidence type="ECO:0000313" key="4">
    <source>
        <dbReference type="EMBL" id="MDG5752932.1"/>
    </source>
</evidence>
<feature type="domain" description="DUF1980" evidence="3">
    <location>
        <begin position="138"/>
        <end position="268"/>
    </location>
</feature>
<proteinExistence type="predicted"/>
<feature type="transmembrane region" description="Helical" evidence="1">
    <location>
        <begin position="6"/>
        <end position="28"/>
    </location>
</feature>
<comment type="caution">
    <text evidence="4">The sequence shown here is derived from an EMBL/GenBank/DDBJ whole genome shotgun (WGS) entry which is preliminary data.</text>
</comment>
<gene>
    <name evidence="4" type="ORF">P6P90_02815</name>
</gene>
<dbReference type="InterPro" id="IPR048447">
    <property type="entry name" value="DUF1980_C"/>
</dbReference>
<keyword evidence="5" id="KW-1185">Reference proteome</keyword>
<feature type="transmembrane region" description="Helical" evidence="1">
    <location>
        <begin position="80"/>
        <end position="103"/>
    </location>
</feature>
<protein>
    <submittedName>
        <fullName evidence="4">TIGR03943 family protein</fullName>
    </submittedName>
</protein>
<dbReference type="PANTHER" id="PTHR40047:SF1">
    <property type="entry name" value="UPF0703 PROTEIN YCGQ"/>
    <property type="match status" value="1"/>
</dbReference>
<dbReference type="InterPro" id="IPR052955">
    <property type="entry name" value="UPF0703_membrane_permease"/>
</dbReference>
<dbReference type="InterPro" id="IPR048493">
    <property type="entry name" value="DUF1980_N"/>
</dbReference>
<dbReference type="EMBL" id="JARULN010000001">
    <property type="protein sequence ID" value="MDG5752932.1"/>
    <property type="molecule type" value="Genomic_DNA"/>
</dbReference>
<evidence type="ECO:0000259" key="2">
    <source>
        <dbReference type="Pfam" id="PF09323"/>
    </source>
</evidence>